<dbReference type="InterPro" id="IPR039426">
    <property type="entry name" value="TonB-dep_rcpt-like"/>
</dbReference>
<dbReference type="Proteomes" id="UP000192042">
    <property type="component" value="Chromosome I"/>
</dbReference>
<feature type="compositionally biased region" description="Polar residues" evidence="14">
    <location>
        <begin position="84"/>
        <end position="96"/>
    </location>
</feature>
<dbReference type="NCBIfam" id="TIGR01783">
    <property type="entry name" value="TonB-siderophor"/>
    <property type="match status" value="1"/>
</dbReference>
<dbReference type="PROSITE" id="PS52016">
    <property type="entry name" value="TONB_DEPENDENT_REC_3"/>
    <property type="match status" value="1"/>
</dbReference>
<dbReference type="InterPro" id="IPR000531">
    <property type="entry name" value="Beta-barrel_TonB"/>
</dbReference>
<keyword evidence="11 12" id="KW-0998">Cell outer membrane</keyword>
<dbReference type="PANTHER" id="PTHR32552:SF74">
    <property type="entry name" value="HYDROXAMATE SIDEROPHORE RECEPTOR FHUE"/>
    <property type="match status" value="1"/>
</dbReference>
<evidence type="ECO:0000256" key="3">
    <source>
        <dbReference type="ARBA" id="ARBA00022448"/>
    </source>
</evidence>
<keyword evidence="5" id="KW-0406">Ion transport</keyword>
<evidence type="ECO:0000256" key="4">
    <source>
        <dbReference type="ARBA" id="ARBA00022452"/>
    </source>
</evidence>
<evidence type="ECO:0000256" key="1">
    <source>
        <dbReference type="ARBA" id="ARBA00004571"/>
    </source>
</evidence>
<dbReference type="Gene3D" id="2.170.130.10">
    <property type="entry name" value="TonB-dependent receptor, plug domain"/>
    <property type="match status" value="1"/>
</dbReference>
<dbReference type="SUPFAM" id="SSF56935">
    <property type="entry name" value="Porins"/>
    <property type="match status" value="1"/>
</dbReference>
<feature type="domain" description="Secretin/TonB short N-terminal" evidence="15">
    <location>
        <begin position="124"/>
        <end position="175"/>
    </location>
</feature>
<dbReference type="RefSeq" id="WP_172834317.1">
    <property type="nucleotide sequence ID" value="NZ_LT828648.1"/>
</dbReference>
<keyword evidence="6 12" id="KW-0812">Transmembrane</keyword>
<dbReference type="SMART" id="SM00965">
    <property type="entry name" value="STN"/>
    <property type="match status" value="1"/>
</dbReference>
<dbReference type="EMBL" id="LT828648">
    <property type="protein sequence ID" value="SLM48870.1"/>
    <property type="molecule type" value="Genomic_DNA"/>
</dbReference>
<dbReference type="GO" id="GO:0009279">
    <property type="term" value="C:cell outer membrane"/>
    <property type="evidence" value="ECO:0007669"/>
    <property type="project" value="UniProtKB-SubCell"/>
</dbReference>
<dbReference type="Gene3D" id="3.55.50.30">
    <property type="match status" value="1"/>
</dbReference>
<keyword evidence="4 12" id="KW-1134">Transmembrane beta strand</keyword>
<evidence type="ECO:0000256" key="12">
    <source>
        <dbReference type="PROSITE-ProRule" id="PRU01360"/>
    </source>
</evidence>
<evidence type="ECO:0000256" key="10">
    <source>
        <dbReference type="ARBA" id="ARBA00023170"/>
    </source>
</evidence>
<name>A0A1W1I793_9BACT</name>
<dbReference type="Pfam" id="PF07715">
    <property type="entry name" value="Plug"/>
    <property type="match status" value="1"/>
</dbReference>
<dbReference type="AlphaFoldDB" id="A0A1W1I793"/>
<evidence type="ECO:0000256" key="7">
    <source>
        <dbReference type="ARBA" id="ARBA00023004"/>
    </source>
</evidence>
<keyword evidence="17" id="KW-1185">Reference proteome</keyword>
<evidence type="ECO:0000256" key="8">
    <source>
        <dbReference type="ARBA" id="ARBA00023077"/>
    </source>
</evidence>
<proteinExistence type="inferred from homology"/>
<organism evidence="16 17">
    <name type="scientific">Nitrospira japonica</name>
    <dbReference type="NCBI Taxonomy" id="1325564"/>
    <lineage>
        <taxon>Bacteria</taxon>
        <taxon>Pseudomonadati</taxon>
        <taxon>Nitrospirota</taxon>
        <taxon>Nitrospiria</taxon>
        <taxon>Nitrospirales</taxon>
        <taxon>Nitrospiraceae</taxon>
        <taxon>Nitrospira</taxon>
    </lineage>
</organism>
<dbReference type="InterPro" id="IPR010105">
    <property type="entry name" value="TonB_sidphr_rcpt"/>
</dbReference>
<dbReference type="STRING" id="1325564.NSJP_2703"/>
<accession>A0A1W1I793</accession>
<evidence type="ECO:0000256" key="5">
    <source>
        <dbReference type="ARBA" id="ARBA00022496"/>
    </source>
</evidence>
<dbReference type="CDD" id="cd01347">
    <property type="entry name" value="ligand_gated_channel"/>
    <property type="match status" value="1"/>
</dbReference>
<evidence type="ECO:0000256" key="11">
    <source>
        <dbReference type="ARBA" id="ARBA00023237"/>
    </source>
</evidence>
<keyword evidence="7" id="KW-0408">Iron</keyword>
<keyword evidence="8 13" id="KW-0798">TonB box</keyword>
<evidence type="ECO:0000256" key="13">
    <source>
        <dbReference type="RuleBase" id="RU003357"/>
    </source>
</evidence>
<dbReference type="GO" id="GO:0015891">
    <property type="term" value="P:siderophore transport"/>
    <property type="evidence" value="ECO:0007669"/>
    <property type="project" value="InterPro"/>
</dbReference>
<feature type="compositionally biased region" description="Basic and acidic residues" evidence="14">
    <location>
        <begin position="47"/>
        <end position="73"/>
    </location>
</feature>
<dbReference type="KEGG" id="nja:NSJP_2703"/>
<dbReference type="Gene3D" id="2.40.170.20">
    <property type="entry name" value="TonB-dependent receptor, beta-barrel domain"/>
    <property type="match status" value="1"/>
</dbReference>
<dbReference type="GO" id="GO:0038023">
    <property type="term" value="F:signaling receptor activity"/>
    <property type="evidence" value="ECO:0007669"/>
    <property type="project" value="InterPro"/>
</dbReference>
<evidence type="ECO:0000256" key="6">
    <source>
        <dbReference type="ARBA" id="ARBA00022692"/>
    </source>
</evidence>
<feature type="region of interest" description="Disordered" evidence="14">
    <location>
        <begin position="42"/>
        <end position="104"/>
    </location>
</feature>
<keyword evidence="9 12" id="KW-0472">Membrane</keyword>
<comment type="subcellular location">
    <subcellularLocation>
        <location evidence="1 12">Cell outer membrane</location>
        <topology evidence="1 12">Multi-pass membrane protein</topology>
    </subcellularLocation>
</comment>
<dbReference type="InterPro" id="IPR036942">
    <property type="entry name" value="Beta-barrel_TonB_sf"/>
</dbReference>
<evidence type="ECO:0000256" key="9">
    <source>
        <dbReference type="ARBA" id="ARBA00023136"/>
    </source>
</evidence>
<evidence type="ECO:0000256" key="2">
    <source>
        <dbReference type="ARBA" id="ARBA00009810"/>
    </source>
</evidence>
<evidence type="ECO:0000313" key="16">
    <source>
        <dbReference type="EMBL" id="SLM48870.1"/>
    </source>
</evidence>
<protein>
    <recommendedName>
        <fullName evidence="15">Secretin/TonB short N-terminal domain-containing protein</fullName>
    </recommendedName>
</protein>
<comment type="similarity">
    <text evidence="2 12 13">Belongs to the TonB-dependent receptor family.</text>
</comment>
<dbReference type="PANTHER" id="PTHR32552">
    <property type="entry name" value="FERRICHROME IRON RECEPTOR-RELATED"/>
    <property type="match status" value="1"/>
</dbReference>
<keyword evidence="10" id="KW-0675">Receptor</keyword>
<sequence length="903" mass="97919">MRIRRKQASTRIWQPGLAWIMATTAMVHFGLCAPETAVAKEPNNEEEFNRKRLGMPDRKDRDPHTPGREDWWRQSDPPSKRSRATGQQNLVAQSPADTPKEFDFDIPPQPLTSALHRFGEQADLQFAYATEDVEHVRTAGVSGRRTAEDALRLLLVDTGLVYRITEANIVTLERQSNQSGLGTGLAVGAAAAGTAGAVYAQADGDISDSPTSGTQSKPVKLPEVVVKDVVERAPVVDSPDSYKADVSSEAVLRFPAPIQELPQSVGVVTKDSIRERRAVTQQQALEGIAGVGKTSQSALAADDYFIRGFATDQRTPGFTRDNGLSAFNSYFSDPTLYERIEVIKGPASFTSGLVGAGGFVNRLLKAPQKENFVIAEAGAGSAGHYRTTLDANGVLPTLPIAGRFVFAQNQDPEFFRNSGNQRFSFLPSVRFSPSDDFDITIIGNVQRLRGKGYIGTSTNTEGGIPASLFDSLLASDNTFSNDYQSAHIEAEKRFAQGFRLKAKGQYSHSDSNYRYGASYQPGGIGASGNFDVYGFGRDLKRDSLAGEISLTKDFSLLGNLSSVAFGMDYSNARQRSLSTDFLFLGTGNLSNPNNNIPFPPALSGPATNVDQDLTIQQTGLFAQGLLRPLAGTTVMLALRGNWINQQGEANFANNSEVGMNQSKLTPQLGISQRVIEGLNVYASYGESIQANFAITSNGSLLAPMTGKSFEIGSKWEPLAQRIRVTAALFRTNLDNVSTPDPNNLLFSIGGQGQRNQGFEFEAQGALIPRLQVNLAYTFLEAEITKSPTPGVVGTRAYNVPKHTVSAFGSYDLSELLTKGLKLGAVVYYRSEVSGTPGVNQDETFAGYSRADVFAIYAPLKWLSLQLNVNNVFNTHYIEAPVSYAAFNQFGAPRHVIGMLRLTF</sequence>
<evidence type="ECO:0000313" key="17">
    <source>
        <dbReference type="Proteomes" id="UP000192042"/>
    </source>
</evidence>
<dbReference type="GO" id="GO:0015344">
    <property type="term" value="F:siderophore uptake transmembrane transporter activity"/>
    <property type="evidence" value="ECO:0007669"/>
    <property type="project" value="TreeGrafter"/>
</dbReference>
<evidence type="ECO:0000259" key="15">
    <source>
        <dbReference type="SMART" id="SM00965"/>
    </source>
</evidence>
<gene>
    <name evidence="16" type="ORF">NSJP_2703</name>
</gene>
<keyword evidence="3 12" id="KW-0813">Transport</keyword>
<dbReference type="InterPro" id="IPR011662">
    <property type="entry name" value="Secretin/TonB_short_N"/>
</dbReference>
<dbReference type="InterPro" id="IPR012910">
    <property type="entry name" value="Plug_dom"/>
</dbReference>
<dbReference type="Pfam" id="PF07660">
    <property type="entry name" value="STN"/>
    <property type="match status" value="1"/>
</dbReference>
<reference evidence="16 17" key="1">
    <citation type="submission" date="2017-03" db="EMBL/GenBank/DDBJ databases">
        <authorList>
            <person name="Afonso C.L."/>
            <person name="Miller P.J."/>
            <person name="Scott M.A."/>
            <person name="Spackman E."/>
            <person name="Goraichik I."/>
            <person name="Dimitrov K.M."/>
            <person name="Suarez D.L."/>
            <person name="Swayne D.E."/>
        </authorList>
    </citation>
    <scope>NUCLEOTIDE SEQUENCE [LARGE SCALE GENOMIC DNA]</scope>
    <source>
        <strain evidence="16">Genome sequencing of Nitrospira japonica strain NJ11</strain>
    </source>
</reference>
<keyword evidence="5" id="KW-0410">Iron transport</keyword>
<dbReference type="InterPro" id="IPR037066">
    <property type="entry name" value="Plug_dom_sf"/>
</dbReference>
<evidence type="ECO:0000256" key="14">
    <source>
        <dbReference type="SAM" id="MobiDB-lite"/>
    </source>
</evidence>
<dbReference type="Pfam" id="PF00593">
    <property type="entry name" value="TonB_dep_Rec_b-barrel"/>
    <property type="match status" value="1"/>
</dbReference>